<sequence>MRNSITRMLTQVSRRGLHKGDIRATYKQYAADKGDNASERRYQAEANRAVTKENITSVRKAPERQAPQTVLHPAQEPLLQPLSKGRRGQCSRASSRNGKLECRPLFQRHRQRHMLLREQALSSRGKRR</sequence>
<evidence type="ECO:0000313" key="1">
    <source>
        <dbReference type="EMBL" id="KAH6631565.1"/>
    </source>
</evidence>
<comment type="caution">
    <text evidence="1">The sequence shown here is derived from an EMBL/GenBank/DDBJ whole genome shotgun (WGS) entry which is preliminary data.</text>
</comment>
<proteinExistence type="predicted"/>
<dbReference type="EMBL" id="JAGIZQ010000004">
    <property type="protein sequence ID" value="KAH6631565.1"/>
    <property type="molecule type" value="Genomic_DNA"/>
</dbReference>
<gene>
    <name evidence="1" type="ORF">F5144DRAFT_223594</name>
</gene>
<reference evidence="1 2" key="1">
    <citation type="journal article" date="2021" name="Nat. Commun.">
        <title>Genetic determinants of endophytism in the Arabidopsis root mycobiome.</title>
        <authorList>
            <person name="Mesny F."/>
            <person name="Miyauchi S."/>
            <person name="Thiergart T."/>
            <person name="Pickel B."/>
            <person name="Atanasova L."/>
            <person name="Karlsson M."/>
            <person name="Huettel B."/>
            <person name="Barry K.W."/>
            <person name="Haridas S."/>
            <person name="Chen C."/>
            <person name="Bauer D."/>
            <person name="Andreopoulos W."/>
            <person name="Pangilinan J."/>
            <person name="LaButti K."/>
            <person name="Riley R."/>
            <person name="Lipzen A."/>
            <person name="Clum A."/>
            <person name="Drula E."/>
            <person name="Henrissat B."/>
            <person name="Kohler A."/>
            <person name="Grigoriev I.V."/>
            <person name="Martin F.M."/>
            <person name="Hacquard S."/>
        </authorList>
    </citation>
    <scope>NUCLEOTIDE SEQUENCE [LARGE SCALE GENOMIC DNA]</scope>
    <source>
        <strain evidence="1 2">MPI-SDFR-AT-0079</strain>
    </source>
</reference>
<name>A0ACB7P5K3_9PEZI</name>
<accession>A0ACB7P5K3</accession>
<evidence type="ECO:0000313" key="2">
    <source>
        <dbReference type="Proteomes" id="UP000724584"/>
    </source>
</evidence>
<keyword evidence="2" id="KW-1185">Reference proteome</keyword>
<protein>
    <submittedName>
        <fullName evidence="1">Uncharacterized protein</fullName>
    </submittedName>
</protein>
<organism evidence="1 2">
    <name type="scientific">Chaetomium tenue</name>
    <dbReference type="NCBI Taxonomy" id="1854479"/>
    <lineage>
        <taxon>Eukaryota</taxon>
        <taxon>Fungi</taxon>
        <taxon>Dikarya</taxon>
        <taxon>Ascomycota</taxon>
        <taxon>Pezizomycotina</taxon>
        <taxon>Sordariomycetes</taxon>
        <taxon>Sordariomycetidae</taxon>
        <taxon>Sordariales</taxon>
        <taxon>Chaetomiaceae</taxon>
        <taxon>Chaetomium</taxon>
    </lineage>
</organism>
<dbReference type="Proteomes" id="UP000724584">
    <property type="component" value="Unassembled WGS sequence"/>
</dbReference>